<reference evidence="7" key="1">
    <citation type="submission" date="2016-11" db="EMBL/GenBank/DDBJ databases">
        <authorList>
            <person name="Varghese N."/>
            <person name="Submissions S."/>
        </authorList>
    </citation>
    <scope>NUCLEOTIDE SEQUENCE [LARGE SCALE GENOMIC DNA]</scope>
    <source>
        <strain evidence="7">DSM 16478</strain>
    </source>
</reference>
<organism evidence="6 7">
    <name type="scientific">Maribacter aquivivus</name>
    <dbReference type="NCBI Taxonomy" id="228958"/>
    <lineage>
        <taxon>Bacteria</taxon>
        <taxon>Pseudomonadati</taxon>
        <taxon>Bacteroidota</taxon>
        <taxon>Flavobacteriia</taxon>
        <taxon>Flavobacteriales</taxon>
        <taxon>Flavobacteriaceae</taxon>
        <taxon>Maribacter</taxon>
    </lineage>
</organism>
<dbReference type="PANTHER" id="PTHR42693:SF53">
    <property type="entry name" value="ENDO-4-O-SULFATASE"/>
    <property type="match status" value="1"/>
</dbReference>
<feature type="domain" description="Sulfatase N-terminal" evidence="5">
    <location>
        <begin position="35"/>
        <end position="352"/>
    </location>
</feature>
<keyword evidence="7" id="KW-1185">Reference proteome</keyword>
<dbReference type="OrthoDB" id="756520at2"/>
<dbReference type="InterPro" id="IPR024607">
    <property type="entry name" value="Sulfatase_CS"/>
</dbReference>
<evidence type="ECO:0000256" key="2">
    <source>
        <dbReference type="ARBA" id="ARBA00022723"/>
    </source>
</evidence>
<dbReference type="GO" id="GO:0046872">
    <property type="term" value="F:metal ion binding"/>
    <property type="evidence" value="ECO:0007669"/>
    <property type="project" value="UniProtKB-KW"/>
</dbReference>
<gene>
    <name evidence="6" type="ORF">SAMN04488007_1692</name>
</gene>
<evidence type="ECO:0000256" key="1">
    <source>
        <dbReference type="ARBA" id="ARBA00008779"/>
    </source>
</evidence>
<dbReference type="STRING" id="228958.SAMN04488007_1692"/>
<name>A0A1M6MPZ6_9FLAO</name>
<dbReference type="SUPFAM" id="SSF53649">
    <property type="entry name" value="Alkaline phosphatase-like"/>
    <property type="match status" value="1"/>
</dbReference>
<comment type="similarity">
    <text evidence="1">Belongs to the sulfatase family.</text>
</comment>
<keyword evidence="4" id="KW-0106">Calcium</keyword>
<dbReference type="PROSITE" id="PS51257">
    <property type="entry name" value="PROKAR_LIPOPROTEIN"/>
    <property type="match status" value="1"/>
</dbReference>
<dbReference type="InterPro" id="IPR000917">
    <property type="entry name" value="Sulfatase_N"/>
</dbReference>
<dbReference type="Pfam" id="PF00884">
    <property type="entry name" value="Sulfatase"/>
    <property type="match status" value="1"/>
</dbReference>
<dbReference type="GO" id="GO:0004065">
    <property type="term" value="F:arylsulfatase activity"/>
    <property type="evidence" value="ECO:0007669"/>
    <property type="project" value="TreeGrafter"/>
</dbReference>
<dbReference type="PROSITE" id="PS00523">
    <property type="entry name" value="SULFATASE_1"/>
    <property type="match status" value="1"/>
</dbReference>
<evidence type="ECO:0000313" key="6">
    <source>
        <dbReference type="EMBL" id="SHJ85504.1"/>
    </source>
</evidence>
<keyword evidence="2" id="KW-0479">Metal-binding</keyword>
<sequence length="609" mass="68915">MSTNSKLHLFLSFILLIACVGKQENKSNIGEIIKPNVILVITDDQGYGDVGAHGNSIIKTPNMDAFYTESTHLTNFHVGPTCAPTRAGLMTGRYANSTGVWHTVGGWSLLRENEKTLANMFSEAGYKTGGFGKWHLGDNYPFRPEDRGFQETVMHGGGGVQQTPDYWNNTYFNDTYFHNGKPEKYEGYCTDVFFNEAIKFIQTNKDNPFFCYIAPNAPHGPYNVPMEYYNLYKDLGKDVLADTQKRFYGMITNIDDNFGKLRNKLKELNVADNTILIFMTDNGTSAGYYNKKGKITGFNAGMRGTKGSEYEGGHRVPFFIYWKDGKISTATDINTLTAQIDIMPTLADLCGIDLPKNHQPLDGQSLVPLLRGKDTLKNRMLVTDSQRIQHPKKWKNSAVMQENWRLINGKELYNISKDQGQQNDIAVERPEKVNEMKAFYENWWTQVSKDFDKDVYFKLGSEHENPITLTAHDIHAESGAYPWNQIYIREGVIGNGYWSVDILESGNYEVSLRRYPIESNLAINATTPAITKENLPGLENDIPEGKNLSFVKATIEFENQLKLEKVVNETDLSTTFTVSLKAGKTKFTANFLDDAEQNNTVYYAYIKKI</sequence>
<dbReference type="EMBL" id="FQZX01000001">
    <property type="protein sequence ID" value="SHJ85504.1"/>
    <property type="molecule type" value="Genomic_DNA"/>
</dbReference>
<dbReference type="Proteomes" id="UP000184314">
    <property type="component" value="Unassembled WGS sequence"/>
</dbReference>
<dbReference type="AlphaFoldDB" id="A0A1M6MPZ6"/>
<dbReference type="InterPro" id="IPR017850">
    <property type="entry name" value="Alkaline_phosphatase_core_sf"/>
</dbReference>
<dbReference type="PANTHER" id="PTHR42693">
    <property type="entry name" value="ARYLSULFATASE FAMILY MEMBER"/>
    <property type="match status" value="1"/>
</dbReference>
<protein>
    <submittedName>
        <fullName evidence="6">Arylsulfatase A</fullName>
    </submittedName>
</protein>
<keyword evidence="3" id="KW-0378">Hydrolase</keyword>
<dbReference type="RefSeq" id="WP_073242985.1">
    <property type="nucleotide sequence ID" value="NZ_FQZX01000001.1"/>
</dbReference>
<dbReference type="FunFam" id="3.40.720.10:FF:000070">
    <property type="entry name" value="Arylsulfatase A"/>
    <property type="match status" value="1"/>
</dbReference>
<dbReference type="Gene3D" id="3.30.1120.10">
    <property type="match status" value="1"/>
</dbReference>
<evidence type="ECO:0000259" key="5">
    <source>
        <dbReference type="Pfam" id="PF00884"/>
    </source>
</evidence>
<evidence type="ECO:0000256" key="4">
    <source>
        <dbReference type="ARBA" id="ARBA00022837"/>
    </source>
</evidence>
<dbReference type="CDD" id="cd16146">
    <property type="entry name" value="ARS_like"/>
    <property type="match status" value="1"/>
</dbReference>
<dbReference type="Gene3D" id="3.40.720.10">
    <property type="entry name" value="Alkaline Phosphatase, subunit A"/>
    <property type="match status" value="1"/>
</dbReference>
<evidence type="ECO:0000256" key="3">
    <source>
        <dbReference type="ARBA" id="ARBA00022801"/>
    </source>
</evidence>
<dbReference type="InterPro" id="IPR050738">
    <property type="entry name" value="Sulfatase"/>
</dbReference>
<accession>A0A1M6MPZ6</accession>
<proteinExistence type="inferred from homology"/>
<evidence type="ECO:0000313" key="7">
    <source>
        <dbReference type="Proteomes" id="UP000184314"/>
    </source>
</evidence>